<comment type="domain">
    <text evidence="7">A pair of annexin repeats may form one binding site for calcium and phospholipid.</text>
</comment>
<dbReference type="PRINTS" id="PR00196">
    <property type="entry name" value="ANNEXIN"/>
</dbReference>
<dbReference type="GO" id="GO:0005886">
    <property type="term" value="C:plasma membrane"/>
    <property type="evidence" value="ECO:0007669"/>
    <property type="project" value="TreeGrafter"/>
</dbReference>
<dbReference type="PROSITE" id="PS00223">
    <property type="entry name" value="ANNEXIN_1"/>
    <property type="match status" value="4"/>
</dbReference>
<keyword evidence="5 7" id="KW-0111">Calcium/phospholipid-binding</keyword>
<evidence type="ECO:0000313" key="8">
    <source>
        <dbReference type="EMBL" id="KAK1333779.1"/>
    </source>
</evidence>
<dbReference type="PROSITE" id="PS51897">
    <property type="entry name" value="ANNEXIN_2"/>
    <property type="match status" value="4"/>
</dbReference>
<keyword evidence="3 7" id="KW-0106">Calcium</keyword>
<sequence>MSYPGYPPTGYPPFPGYPHLGILHLDPLLQLADEGKREEERDLRVRSHRSPLPGSILILVAFLPWEEVPTQQPQVVATPELEATLLPGAIQPPEATLAPHSQEGPRPMQEFLQAKGLEPPQEEQAILAMHSLLEASQHRAPYLVAFPEDRCLLSILEDKLLTLLRSIQNPFLPILFSLLFLWIIAVKKNEMTENENNQTVIVKPAAMTQGTQGTIRPAANFDAMRDAEILRKAMKGFGTDEQAIVDVVSSRSNDQRQKIKAAFKTMYGKDLIKDLKSELSGNMEELILALFMPTTYYDAWSLRNAMKGAGTQERVLIEILCTRSNREIQEIVRCYQSEFGRDLEKDIRSDTSGHFERLLVSMCQGNRDENQNVNQQMAQEDAQRLYQAGEGKLGTDESCFNMILATRSFPQLRATMEAYSRVANRDLLSSVGREFSGNVESGLKAIYDDMGNDHRQASSDQGAWSTGAFLKHLCLAVQCALNRQAFFAERLYYSMKGAGTDDSTLVRIVVTRSEIDLVQIKQIFSQMYQKTLGTMIASDTSGDYRKLLLAIVGQ</sequence>
<gene>
    <name evidence="8" type="ORF">QTO34_006166</name>
</gene>
<dbReference type="SMART" id="SM00335">
    <property type="entry name" value="ANX"/>
    <property type="match status" value="4"/>
</dbReference>
<dbReference type="Proteomes" id="UP001177744">
    <property type="component" value="Unassembled WGS sequence"/>
</dbReference>
<evidence type="ECO:0000256" key="1">
    <source>
        <dbReference type="ARBA" id="ARBA00007831"/>
    </source>
</evidence>
<dbReference type="GO" id="GO:0005509">
    <property type="term" value="F:calcium ion binding"/>
    <property type="evidence" value="ECO:0007669"/>
    <property type="project" value="InterPro"/>
</dbReference>
<evidence type="ECO:0000256" key="2">
    <source>
        <dbReference type="ARBA" id="ARBA00022737"/>
    </source>
</evidence>
<comment type="function">
    <text evidence="6">Calcium/phospholipid-binding protein which promotes membrane fusion and is involved in exocytosis.</text>
</comment>
<evidence type="ECO:0000256" key="3">
    <source>
        <dbReference type="ARBA" id="ARBA00022837"/>
    </source>
</evidence>
<protein>
    <recommendedName>
        <fullName evidence="7">Annexin</fullName>
    </recommendedName>
</protein>
<dbReference type="EMBL" id="JAULJE010000016">
    <property type="protein sequence ID" value="KAK1333779.1"/>
    <property type="molecule type" value="Genomic_DNA"/>
</dbReference>
<evidence type="ECO:0000256" key="4">
    <source>
        <dbReference type="ARBA" id="ARBA00023216"/>
    </source>
</evidence>
<dbReference type="PANTHER" id="PTHR10502:SF239">
    <property type="entry name" value="ANNEXIN A7"/>
    <property type="match status" value="1"/>
</dbReference>
<dbReference type="GO" id="GO:0005634">
    <property type="term" value="C:nucleus"/>
    <property type="evidence" value="ECO:0007669"/>
    <property type="project" value="TreeGrafter"/>
</dbReference>
<dbReference type="AlphaFoldDB" id="A0AA40LJ96"/>
<name>A0AA40LJ96_CNENI</name>
<comment type="caution">
    <text evidence="8">The sequence shown here is derived from an EMBL/GenBank/DDBJ whole genome shotgun (WGS) entry which is preliminary data.</text>
</comment>
<dbReference type="Pfam" id="PF00191">
    <property type="entry name" value="Annexin"/>
    <property type="match status" value="4"/>
</dbReference>
<evidence type="ECO:0000313" key="9">
    <source>
        <dbReference type="Proteomes" id="UP001177744"/>
    </source>
</evidence>
<dbReference type="FunFam" id="1.10.220.10:FF:000004">
    <property type="entry name" value="Annexin"/>
    <property type="match status" value="1"/>
</dbReference>
<accession>A0AA40LJ96</accession>
<evidence type="ECO:0000256" key="5">
    <source>
        <dbReference type="ARBA" id="ARBA00023302"/>
    </source>
</evidence>
<keyword evidence="9" id="KW-1185">Reference proteome</keyword>
<keyword evidence="4 7" id="KW-0041">Annexin</keyword>
<proteinExistence type="inferred from homology"/>
<organism evidence="8 9">
    <name type="scientific">Cnephaeus nilssonii</name>
    <name type="common">Northern bat</name>
    <name type="synonym">Eptesicus nilssonii</name>
    <dbReference type="NCBI Taxonomy" id="3371016"/>
    <lineage>
        <taxon>Eukaryota</taxon>
        <taxon>Metazoa</taxon>
        <taxon>Chordata</taxon>
        <taxon>Craniata</taxon>
        <taxon>Vertebrata</taxon>
        <taxon>Euteleostomi</taxon>
        <taxon>Mammalia</taxon>
        <taxon>Eutheria</taxon>
        <taxon>Laurasiatheria</taxon>
        <taxon>Chiroptera</taxon>
        <taxon>Yangochiroptera</taxon>
        <taxon>Vespertilionidae</taxon>
        <taxon>Cnephaeus</taxon>
    </lineage>
</organism>
<dbReference type="FunFam" id="1.10.220.10:FF:000003">
    <property type="entry name" value="Annexin"/>
    <property type="match status" value="1"/>
</dbReference>
<dbReference type="GO" id="GO:0005544">
    <property type="term" value="F:calcium-dependent phospholipid binding"/>
    <property type="evidence" value="ECO:0007669"/>
    <property type="project" value="UniProtKB-KW"/>
</dbReference>
<reference evidence="8" key="1">
    <citation type="submission" date="2023-06" db="EMBL/GenBank/DDBJ databases">
        <title>Reference genome for the Northern bat (Eptesicus nilssonii), a most northern bat species.</title>
        <authorList>
            <person name="Laine V.N."/>
            <person name="Pulliainen A.T."/>
            <person name="Lilley T.M."/>
        </authorList>
    </citation>
    <scope>NUCLEOTIDE SEQUENCE</scope>
    <source>
        <strain evidence="8">BLF_Eptnil</strain>
        <tissue evidence="8">Kidney</tissue>
    </source>
</reference>
<dbReference type="InterPro" id="IPR001464">
    <property type="entry name" value="Annexin"/>
</dbReference>
<dbReference type="PANTHER" id="PTHR10502">
    <property type="entry name" value="ANNEXIN"/>
    <property type="match status" value="1"/>
</dbReference>
<dbReference type="InterPro" id="IPR018502">
    <property type="entry name" value="Annexin_repeat"/>
</dbReference>
<evidence type="ECO:0000256" key="7">
    <source>
        <dbReference type="RuleBase" id="RU003540"/>
    </source>
</evidence>
<dbReference type="InterPro" id="IPR018252">
    <property type="entry name" value="Annexin_repeat_CS"/>
</dbReference>
<comment type="similarity">
    <text evidence="1 7">Belongs to the annexin family.</text>
</comment>
<dbReference type="FunFam" id="1.10.220.10:FF:000002">
    <property type="entry name" value="Annexin"/>
    <property type="match status" value="1"/>
</dbReference>
<dbReference type="Gene3D" id="1.10.220.10">
    <property type="entry name" value="Annexin"/>
    <property type="match status" value="4"/>
</dbReference>
<dbReference type="GO" id="GO:0001786">
    <property type="term" value="F:phosphatidylserine binding"/>
    <property type="evidence" value="ECO:0007669"/>
    <property type="project" value="TreeGrafter"/>
</dbReference>
<dbReference type="SUPFAM" id="SSF47874">
    <property type="entry name" value="Annexin"/>
    <property type="match status" value="2"/>
</dbReference>
<dbReference type="FunFam" id="1.10.220.10:FF:000001">
    <property type="entry name" value="Annexin"/>
    <property type="match status" value="1"/>
</dbReference>
<dbReference type="GO" id="GO:0042584">
    <property type="term" value="C:chromaffin granule membrane"/>
    <property type="evidence" value="ECO:0007669"/>
    <property type="project" value="UniProtKB-ARBA"/>
</dbReference>
<dbReference type="InterPro" id="IPR037104">
    <property type="entry name" value="Annexin_sf"/>
</dbReference>
<evidence type="ECO:0000256" key="6">
    <source>
        <dbReference type="ARBA" id="ARBA00037210"/>
    </source>
</evidence>
<keyword evidence="2 7" id="KW-0677">Repeat</keyword>